<sequence>MCRRKGFTLISPKQVPTFMGPTGRPTTIDLTWANHIARHLHPETSTRLKNHLSDHQPIMTKIKPPDSGPRQEAKHLSVTIRHFSHLYRESLALTPSAP</sequence>
<comment type="caution">
    <text evidence="1">The sequence shown here is derived from an EMBL/GenBank/DDBJ whole genome shotgun (WGS) entry which is preliminary data.</text>
</comment>
<accession>A0A9Q3F008</accession>
<protein>
    <recommendedName>
        <fullName evidence="3">Endonuclease/exonuclease/phosphatase domain-containing protein</fullName>
    </recommendedName>
</protein>
<evidence type="ECO:0000313" key="1">
    <source>
        <dbReference type="EMBL" id="MBW0531346.1"/>
    </source>
</evidence>
<name>A0A9Q3F008_9BASI</name>
<gene>
    <name evidence="1" type="ORF">O181_071061</name>
</gene>
<dbReference type="EMBL" id="AVOT02036769">
    <property type="protein sequence ID" value="MBW0531346.1"/>
    <property type="molecule type" value="Genomic_DNA"/>
</dbReference>
<proteinExistence type="predicted"/>
<dbReference type="InterPro" id="IPR036691">
    <property type="entry name" value="Endo/exonu/phosph_ase_sf"/>
</dbReference>
<dbReference type="SUPFAM" id="SSF56219">
    <property type="entry name" value="DNase I-like"/>
    <property type="match status" value="1"/>
</dbReference>
<evidence type="ECO:0008006" key="3">
    <source>
        <dbReference type="Google" id="ProtNLM"/>
    </source>
</evidence>
<evidence type="ECO:0000313" key="2">
    <source>
        <dbReference type="Proteomes" id="UP000765509"/>
    </source>
</evidence>
<dbReference type="AlphaFoldDB" id="A0A9Q3F008"/>
<dbReference type="Gene3D" id="3.60.10.10">
    <property type="entry name" value="Endonuclease/exonuclease/phosphatase"/>
    <property type="match status" value="1"/>
</dbReference>
<organism evidence="1 2">
    <name type="scientific">Austropuccinia psidii MF-1</name>
    <dbReference type="NCBI Taxonomy" id="1389203"/>
    <lineage>
        <taxon>Eukaryota</taxon>
        <taxon>Fungi</taxon>
        <taxon>Dikarya</taxon>
        <taxon>Basidiomycota</taxon>
        <taxon>Pucciniomycotina</taxon>
        <taxon>Pucciniomycetes</taxon>
        <taxon>Pucciniales</taxon>
        <taxon>Sphaerophragmiaceae</taxon>
        <taxon>Austropuccinia</taxon>
    </lineage>
</organism>
<keyword evidence="2" id="KW-1185">Reference proteome</keyword>
<reference evidence="1" key="1">
    <citation type="submission" date="2021-03" db="EMBL/GenBank/DDBJ databases">
        <title>Draft genome sequence of rust myrtle Austropuccinia psidii MF-1, a brazilian biotype.</title>
        <authorList>
            <person name="Quecine M.C."/>
            <person name="Pachon D.M.R."/>
            <person name="Bonatelli M.L."/>
            <person name="Correr F.H."/>
            <person name="Franceschini L.M."/>
            <person name="Leite T.F."/>
            <person name="Margarido G.R.A."/>
            <person name="Almeida C.A."/>
            <person name="Ferrarezi J.A."/>
            <person name="Labate C.A."/>
        </authorList>
    </citation>
    <scope>NUCLEOTIDE SEQUENCE</scope>
    <source>
        <strain evidence="1">MF-1</strain>
    </source>
</reference>
<dbReference type="Proteomes" id="UP000765509">
    <property type="component" value="Unassembled WGS sequence"/>
</dbReference>